<organism evidence="1 2">
    <name type="scientific">Anaerocolumna xylanovorans DSM 12503</name>
    <dbReference type="NCBI Taxonomy" id="1121345"/>
    <lineage>
        <taxon>Bacteria</taxon>
        <taxon>Bacillati</taxon>
        <taxon>Bacillota</taxon>
        <taxon>Clostridia</taxon>
        <taxon>Lachnospirales</taxon>
        <taxon>Lachnospiraceae</taxon>
        <taxon>Anaerocolumna</taxon>
    </lineage>
</organism>
<reference evidence="1 2" key="1">
    <citation type="submission" date="2016-12" db="EMBL/GenBank/DDBJ databases">
        <authorList>
            <person name="Song W.-J."/>
            <person name="Kurnit D.M."/>
        </authorList>
    </citation>
    <scope>NUCLEOTIDE SEQUENCE [LARGE SCALE GENOMIC DNA]</scope>
    <source>
        <strain evidence="1 2">DSM 12503</strain>
    </source>
</reference>
<sequence length="81" mass="9044">MGSYGILQIPSLSDLERSSIKEATNDFKYGLKITSVTSLYNGTTVTQNLYNPWTAYLSTKIGSGEQSYTGTFTDDIKVLWY</sequence>
<dbReference type="AlphaFoldDB" id="A0A1M7YGM1"/>
<dbReference type="RefSeq" id="WP_073589968.1">
    <property type="nucleotide sequence ID" value="NZ_FRFD01000010.1"/>
</dbReference>
<evidence type="ECO:0000313" key="2">
    <source>
        <dbReference type="Proteomes" id="UP000184612"/>
    </source>
</evidence>
<accession>A0A1M7YGM1</accession>
<proteinExistence type="predicted"/>
<name>A0A1M7YGM1_9FIRM</name>
<dbReference type="Proteomes" id="UP000184612">
    <property type="component" value="Unassembled WGS sequence"/>
</dbReference>
<gene>
    <name evidence="1" type="ORF">SAMN02745217_03305</name>
</gene>
<protein>
    <submittedName>
        <fullName evidence="1">Uncharacterized protein</fullName>
    </submittedName>
</protein>
<evidence type="ECO:0000313" key="1">
    <source>
        <dbReference type="EMBL" id="SHO51741.1"/>
    </source>
</evidence>
<keyword evidence="2" id="KW-1185">Reference proteome</keyword>
<dbReference type="STRING" id="1121345.SAMN02745217_03305"/>
<dbReference type="EMBL" id="FRFD01000010">
    <property type="protein sequence ID" value="SHO51741.1"/>
    <property type="molecule type" value="Genomic_DNA"/>
</dbReference>